<evidence type="ECO:0000313" key="1">
    <source>
        <dbReference type="EMBL" id="KRK71824.1"/>
    </source>
</evidence>
<evidence type="ECO:0000313" key="2">
    <source>
        <dbReference type="Proteomes" id="UP000051804"/>
    </source>
</evidence>
<accession>A0A0R1JK75</accession>
<protein>
    <submittedName>
        <fullName evidence="1">Uncharacterized protein</fullName>
    </submittedName>
</protein>
<dbReference type="AlphaFoldDB" id="A0A0R1JK75"/>
<dbReference type="STRING" id="1291734.FD02_GL002069"/>
<name>A0A0R1JK75_9LACO</name>
<dbReference type="PATRIC" id="fig|1291734.4.peg.2121"/>
<proteinExistence type="predicted"/>
<comment type="caution">
    <text evidence="1">The sequence shown here is derived from an EMBL/GenBank/DDBJ whole genome shotgun (WGS) entry which is preliminary data.</text>
</comment>
<reference evidence="1 2" key="1">
    <citation type="journal article" date="2015" name="Genome Announc.">
        <title>Expanding the biotechnology potential of lactobacilli through comparative genomics of 213 strains and associated genera.</title>
        <authorList>
            <person name="Sun Z."/>
            <person name="Harris H.M."/>
            <person name="McCann A."/>
            <person name="Guo C."/>
            <person name="Argimon S."/>
            <person name="Zhang W."/>
            <person name="Yang X."/>
            <person name="Jeffery I.B."/>
            <person name="Cooney J.C."/>
            <person name="Kagawa T.F."/>
            <person name="Liu W."/>
            <person name="Song Y."/>
            <person name="Salvetti E."/>
            <person name="Wrobel A."/>
            <person name="Rasinkangas P."/>
            <person name="Parkhill J."/>
            <person name="Rea M.C."/>
            <person name="O'Sullivan O."/>
            <person name="Ritari J."/>
            <person name="Douillard F.P."/>
            <person name="Paul Ross R."/>
            <person name="Yang R."/>
            <person name="Briner A.E."/>
            <person name="Felis G.E."/>
            <person name="de Vos W.M."/>
            <person name="Barrangou R."/>
            <person name="Klaenhammer T.R."/>
            <person name="Caufield P.W."/>
            <person name="Cui Y."/>
            <person name="Zhang H."/>
            <person name="O'Toole P.W."/>
        </authorList>
    </citation>
    <scope>NUCLEOTIDE SEQUENCE [LARGE SCALE GENOMIC DNA]</scope>
    <source>
        <strain evidence="1 2">JCM 17158</strain>
    </source>
</reference>
<dbReference type="EMBL" id="AZDJ01000026">
    <property type="protein sequence ID" value="KRK71824.1"/>
    <property type="molecule type" value="Genomic_DNA"/>
</dbReference>
<gene>
    <name evidence="1" type="ORF">FD02_GL002069</name>
</gene>
<organism evidence="1 2">
    <name type="scientific">Lacticaseibacillus nasuensis JCM 17158</name>
    <dbReference type="NCBI Taxonomy" id="1291734"/>
    <lineage>
        <taxon>Bacteria</taxon>
        <taxon>Bacillati</taxon>
        <taxon>Bacillota</taxon>
        <taxon>Bacilli</taxon>
        <taxon>Lactobacillales</taxon>
        <taxon>Lactobacillaceae</taxon>
        <taxon>Lacticaseibacillus</taxon>
    </lineage>
</organism>
<keyword evidence="2" id="KW-1185">Reference proteome</keyword>
<dbReference type="Proteomes" id="UP000051804">
    <property type="component" value="Unassembled WGS sequence"/>
</dbReference>
<sequence length="96" mass="10766">MIDLLLLMHDYKKNVPVRVRCAGENVLIGELTLQTANDQPQLVIHPKTSGHPLKLWEVMALLDRPAYRQAYVYVAEPADLRPLFGFQTVAGGIVLN</sequence>